<keyword evidence="2" id="KW-1185">Reference proteome</keyword>
<sequence>MERTTSTIITTMTNSFMWKGILDANKNSSLLTALLVLLLISLPSSEAFLSWAFREKTITIYNHAPNVISLTCEDYFSTKKSSLKVGEKFVFKVRAILFMDSYVCKIAGAVSGRFDAYRSVYDCNYGKRIDELETRVIQGPIMLAHSILNAQQAFNYMSWVQHQWAGGQFRKMKKKKKVRDDRRQRRVHPNMSGTTWWLLIGGPENVGTLPGHNICAFDWGAPSGVDAAFF</sequence>
<organism evidence="1 2">
    <name type="scientific">Liquidambar formosana</name>
    <name type="common">Formosan gum</name>
    <dbReference type="NCBI Taxonomy" id="63359"/>
    <lineage>
        <taxon>Eukaryota</taxon>
        <taxon>Viridiplantae</taxon>
        <taxon>Streptophyta</taxon>
        <taxon>Embryophyta</taxon>
        <taxon>Tracheophyta</taxon>
        <taxon>Spermatophyta</taxon>
        <taxon>Magnoliopsida</taxon>
        <taxon>eudicotyledons</taxon>
        <taxon>Gunneridae</taxon>
        <taxon>Pentapetalae</taxon>
        <taxon>Saxifragales</taxon>
        <taxon>Altingiaceae</taxon>
        <taxon>Liquidambar</taxon>
    </lineage>
</organism>
<dbReference type="AlphaFoldDB" id="A0AAP0X0T4"/>
<gene>
    <name evidence="1" type="ORF">L1049_016745</name>
</gene>
<protein>
    <submittedName>
        <fullName evidence="1">Uncharacterized protein</fullName>
    </submittedName>
</protein>
<evidence type="ECO:0000313" key="2">
    <source>
        <dbReference type="Proteomes" id="UP001415857"/>
    </source>
</evidence>
<dbReference type="Proteomes" id="UP001415857">
    <property type="component" value="Unassembled WGS sequence"/>
</dbReference>
<accession>A0AAP0X0T4</accession>
<name>A0AAP0X0T4_LIQFO</name>
<dbReference type="EMBL" id="JBBPBK010000003">
    <property type="protein sequence ID" value="KAK9288294.1"/>
    <property type="molecule type" value="Genomic_DNA"/>
</dbReference>
<proteinExistence type="predicted"/>
<evidence type="ECO:0000313" key="1">
    <source>
        <dbReference type="EMBL" id="KAK9288294.1"/>
    </source>
</evidence>
<reference evidence="1 2" key="1">
    <citation type="journal article" date="2024" name="Plant J.">
        <title>Genome sequences and population genomics reveal climatic adaptation and genomic divergence between two closely related sweetgum species.</title>
        <authorList>
            <person name="Xu W.Q."/>
            <person name="Ren C.Q."/>
            <person name="Zhang X.Y."/>
            <person name="Comes H.P."/>
            <person name="Liu X.H."/>
            <person name="Li Y.G."/>
            <person name="Kettle C.J."/>
            <person name="Jalonen R."/>
            <person name="Gaisberger H."/>
            <person name="Ma Y.Z."/>
            <person name="Qiu Y.X."/>
        </authorList>
    </citation>
    <scope>NUCLEOTIDE SEQUENCE [LARGE SCALE GENOMIC DNA]</scope>
    <source>
        <strain evidence="1">Hangzhou</strain>
    </source>
</reference>
<comment type="caution">
    <text evidence="1">The sequence shown here is derived from an EMBL/GenBank/DDBJ whole genome shotgun (WGS) entry which is preliminary data.</text>
</comment>